<evidence type="ECO:0000313" key="3">
    <source>
        <dbReference type="Proteomes" id="UP000236416"/>
    </source>
</evidence>
<dbReference type="EMBL" id="PPTF01000013">
    <property type="protein sequence ID" value="POB00173.1"/>
    <property type="molecule type" value="Genomic_DNA"/>
</dbReference>
<reference evidence="2 3" key="1">
    <citation type="submission" date="2018-01" db="EMBL/GenBank/DDBJ databases">
        <title>Genomic Sequence of Chromobacterium MWU13-2610 from wild cranberry bogs within the Cape Cod National Seashore.</title>
        <authorList>
            <person name="O'Hara-Hanley K."/>
            <person name="Soby S."/>
            <person name="Harrison A."/>
        </authorList>
    </citation>
    <scope>NUCLEOTIDE SEQUENCE [LARGE SCALE GENOMIC DNA]</scope>
    <source>
        <strain evidence="2 3">MWU13-2610</strain>
    </source>
</reference>
<accession>A0A2K4MT74</accession>
<comment type="caution">
    <text evidence="2">The sequence shown here is derived from an EMBL/GenBank/DDBJ whole genome shotgun (WGS) entry which is preliminary data.</text>
</comment>
<organism evidence="2 3">
    <name type="scientific">Chromobacterium sinusclupearum</name>
    <dbReference type="NCBI Taxonomy" id="2077146"/>
    <lineage>
        <taxon>Bacteria</taxon>
        <taxon>Pseudomonadati</taxon>
        <taxon>Pseudomonadota</taxon>
        <taxon>Betaproteobacteria</taxon>
        <taxon>Neisseriales</taxon>
        <taxon>Chromobacteriaceae</taxon>
        <taxon>Chromobacterium</taxon>
    </lineage>
</organism>
<feature type="coiled-coil region" evidence="1">
    <location>
        <begin position="73"/>
        <end position="107"/>
    </location>
</feature>
<protein>
    <submittedName>
        <fullName evidence="2">Uncharacterized protein</fullName>
    </submittedName>
</protein>
<proteinExistence type="predicted"/>
<dbReference type="Proteomes" id="UP000236416">
    <property type="component" value="Unassembled WGS sequence"/>
</dbReference>
<keyword evidence="1" id="KW-0175">Coiled coil</keyword>
<evidence type="ECO:0000313" key="2">
    <source>
        <dbReference type="EMBL" id="POB00173.1"/>
    </source>
</evidence>
<evidence type="ECO:0000256" key="1">
    <source>
        <dbReference type="SAM" id="Coils"/>
    </source>
</evidence>
<dbReference type="AlphaFoldDB" id="A0A2K4MT74"/>
<gene>
    <name evidence="2" type="ORF">C2134_02980</name>
</gene>
<keyword evidence="3" id="KW-1185">Reference proteome</keyword>
<sequence length="122" mass="12707">MEKSYLYEFLVRGTPSGIAGAHVIYAADAKNTLTGEARTEIGAAQPVALIAGKPGCPIADVVGAVNVAALAEIEQLREQVRARDAELAEAKQQLQRQADELAALKARPVYPSIAPAPAGESA</sequence>
<name>A0A2K4MT74_9NEIS</name>
<dbReference type="RefSeq" id="WP_103317453.1">
    <property type="nucleotide sequence ID" value="NZ_PPTF01000013.1"/>
</dbReference>